<dbReference type="EMBL" id="BKCP01010848">
    <property type="protein sequence ID" value="GER53975.1"/>
    <property type="molecule type" value="Genomic_DNA"/>
</dbReference>
<dbReference type="AlphaFoldDB" id="A0A5A7R8D4"/>
<proteinExistence type="predicted"/>
<gene>
    <name evidence="1" type="ORF">STAS_31538</name>
</gene>
<accession>A0A5A7R8D4</accession>
<dbReference type="Proteomes" id="UP000325081">
    <property type="component" value="Unassembled WGS sequence"/>
</dbReference>
<evidence type="ECO:0000313" key="2">
    <source>
        <dbReference type="Proteomes" id="UP000325081"/>
    </source>
</evidence>
<sequence length="100" mass="11196">MLPEFLYSGSCDIAAPFGDSERSRHLAYPQCTVHEKKPLKVVWWPEASSGGCACGGLAAHYAVAYEFEAICRSPKKRAHCHQQGGADRQGRHIYRYRITI</sequence>
<protein>
    <submittedName>
        <fullName evidence="1">Sarcosine oxidase subunit delta</fullName>
    </submittedName>
</protein>
<comment type="caution">
    <text evidence="1">The sequence shown here is derived from an EMBL/GenBank/DDBJ whole genome shotgun (WGS) entry which is preliminary data.</text>
</comment>
<name>A0A5A7R8D4_STRAF</name>
<reference evidence="2" key="1">
    <citation type="journal article" date="2019" name="Curr. Biol.">
        <title>Genome Sequence of Striga asiatica Provides Insight into the Evolution of Plant Parasitism.</title>
        <authorList>
            <person name="Yoshida S."/>
            <person name="Kim S."/>
            <person name="Wafula E.K."/>
            <person name="Tanskanen J."/>
            <person name="Kim Y.M."/>
            <person name="Honaas L."/>
            <person name="Yang Z."/>
            <person name="Spallek T."/>
            <person name="Conn C.E."/>
            <person name="Ichihashi Y."/>
            <person name="Cheong K."/>
            <person name="Cui S."/>
            <person name="Der J.P."/>
            <person name="Gundlach H."/>
            <person name="Jiao Y."/>
            <person name="Hori C."/>
            <person name="Ishida J.K."/>
            <person name="Kasahara H."/>
            <person name="Kiba T."/>
            <person name="Kim M.S."/>
            <person name="Koo N."/>
            <person name="Laohavisit A."/>
            <person name="Lee Y.H."/>
            <person name="Lumba S."/>
            <person name="McCourt P."/>
            <person name="Mortimer J.C."/>
            <person name="Mutuku J.M."/>
            <person name="Nomura T."/>
            <person name="Sasaki-Sekimoto Y."/>
            <person name="Seto Y."/>
            <person name="Wang Y."/>
            <person name="Wakatake T."/>
            <person name="Sakakibara H."/>
            <person name="Demura T."/>
            <person name="Yamaguchi S."/>
            <person name="Yoneyama K."/>
            <person name="Manabe R.I."/>
            <person name="Nelson D.C."/>
            <person name="Schulman A.H."/>
            <person name="Timko M.P."/>
            <person name="dePamphilis C.W."/>
            <person name="Choi D."/>
            <person name="Shirasu K."/>
        </authorList>
    </citation>
    <scope>NUCLEOTIDE SEQUENCE [LARGE SCALE GENOMIC DNA]</scope>
    <source>
        <strain evidence="2">cv. UVA1</strain>
    </source>
</reference>
<evidence type="ECO:0000313" key="1">
    <source>
        <dbReference type="EMBL" id="GER53975.1"/>
    </source>
</evidence>
<keyword evidence="2" id="KW-1185">Reference proteome</keyword>
<organism evidence="1 2">
    <name type="scientific">Striga asiatica</name>
    <name type="common">Asiatic witchweed</name>
    <name type="synonym">Buchnera asiatica</name>
    <dbReference type="NCBI Taxonomy" id="4170"/>
    <lineage>
        <taxon>Eukaryota</taxon>
        <taxon>Viridiplantae</taxon>
        <taxon>Streptophyta</taxon>
        <taxon>Embryophyta</taxon>
        <taxon>Tracheophyta</taxon>
        <taxon>Spermatophyta</taxon>
        <taxon>Magnoliopsida</taxon>
        <taxon>eudicotyledons</taxon>
        <taxon>Gunneridae</taxon>
        <taxon>Pentapetalae</taxon>
        <taxon>asterids</taxon>
        <taxon>lamiids</taxon>
        <taxon>Lamiales</taxon>
        <taxon>Orobanchaceae</taxon>
        <taxon>Buchnereae</taxon>
        <taxon>Striga</taxon>
    </lineage>
</organism>